<dbReference type="PANTHER" id="PTHR31987:SF11">
    <property type="entry name" value="DUF2433 DOMAIN-CONTAINING PROTEIN"/>
    <property type="match status" value="1"/>
</dbReference>
<feature type="compositionally biased region" description="Low complexity" evidence="1">
    <location>
        <begin position="536"/>
        <end position="549"/>
    </location>
</feature>
<dbReference type="Gene3D" id="3.60.21.10">
    <property type="match status" value="1"/>
</dbReference>
<dbReference type="STRING" id="656061.D5GC66"/>
<protein>
    <submittedName>
        <fullName evidence="4">(Perigord truffle) hypothetical protein</fullName>
    </submittedName>
</protein>
<feature type="region of interest" description="Disordered" evidence="1">
    <location>
        <begin position="1"/>
        <end position="34"/>
    </location>
</feature>
<evidence type="ECO:0000259" key="3">
    <source>
        <dbReference type="Pfam" id="PF25061"/>
    </source>
</evidence>
<feature type="compositionally biased region" description="Low complexity" evidence="1">
    <location>
        <begin position="421"/>
        <end position="448"/>
    </location>
</feature>
<feature type="compositionally biased region" description="Gly residues" evidence="1">
    <location>
        <begin position="744"/>
        <end position="763"/>
    </location>
</feature>
<dbReference type="eggNOG" id="ENOG502QSJS">
    <property type="taxonomic scope" value="Eukaryota"/>
</dbReference>
<dbReference type="KEGG" id="tml:GSTUM_00000604001"/>
<feature type="compositionally biased region" description="Low complexity" evidence="1">
    <location>
        <begin position="573"/>
        <end position="589"/>
    </location>
</feature>
<dbReference type="Proteomes" id="UP000006911">
    <property type="component" value="Unassembled WGS sequence"/>
</dbReference>
<dbReference type="Pfam" id="PF10360">
    <property type="entry name" value="DUF2433"/>
    <property type="match status" value="1"/>
</dbReference>
<proteinExistence type="predicted"/>
<dbReference type="EMBL" id="FN430103">
    <property type="protein sequence ID" value="CAZ82109.1"/>
    <property type="molecule type" value="Genomic_DNA"/>
</dbReference>
<dbReference type="GeneID" id="9184785"/>
<dbReference type="InterPro" id="IPR029052">
    <property type="entry name" value="Metallo-depent_PP-like"/>
</dbReference>
<reference evidence="4 5" key="1">
    <citation type="journal article" date="2010" name="Nature">
        <title>Perigord black truffle genome uncovers evolutionary origins and mechanisms of symbiosis.</title>
        <authorList>
            <person name="Martin F."/>
            <person name="Kohler A."/>
            <person name="Murat C."/>
            <person name="Balestrini R."/>
            <person name="Coutinho P.M."/>
            <person name="Jaillon O."/>
            <person name="Montanini B."/>
            <person name="Morin E."/>
            <person name="Noel B."/>
            <person name="Percudani R."/>
            <person name="Porcel B."/>
            <person name="Rubini A."/>
            <person name="Amicucci A."/>
            <person name="Amselem J."/>
            <person name="Anthouard V."/>
            <person name="Arcioni S."/>
            <person name="Artiguenave F."/>
            <person name="Aury J.M."/>
            <person name="Ballario P."/>
            <person name="Bolchi A."/>
            <person name="Brenna A."/>
            <person name="Brun A."/>
            <person name="Buee M."/>
            <person name="Cantarel B."/>
            <person name="Chevalier G."/>
            <person name="Couloux A."/>
            <person name="Da Silva C."/>
            <person name="Denoeud F."/>
            <person name="Duplessis S."/>
            <person name="Ghignone S."/>
            <person name="Hilselberger B."/>
            <person name="Iotti M."/>
            <person name="Marcais B."/>
            <person name="Mello A."/>
            <person name="Miranda M."/>
            <person name="Pacioni G."/>
            <person name="Quesneville H."/>
            <person name="Riccioni C."/>
            <person name="Ruotolo R."/>
            <person name="Splivallo R."/>
            <person name="Stocchi V."/>
            <person name="Tisserant E."/>
            <person name="Viscomi A.R."/>
            <person name="Zambonelli A."/>
            <person name="Zampieri E."/>
            <person name="Henrissat B."/>
            <person name="Lebrun M.H."/>
            <person name="Paolocci F."/>
            <person name="Bonfante P."/>
            <person name="Ottonello S."/>
            <person name="Wincker P."/>
        </authorList>
    </citation>
    <scope>NUCLEOTIDE SEQUENCE [LARGE SCALE GENOMIC DNA]</scope>
    <source>
        <strain evidence="4 5">Mel28</strain>
    </source>
</reference>
<dbReference type="AlphaFoldDB" id="D5GC66"/>
<evidence type="ECO:0000256" key="1">
    <source>
        <dbReference type="SAM" id="MobiDB-lite"/>
    </source>
</evidence>
<feature type="region of interest" description="Disordered" evidence="1">
    <location>
        <begin position="690"/>
        <end position="770"/>
    </location>
</feature>
<feature type="region of interest" description="Disordered" evidence="1">
    <location>
        <begin position="416"/>
        <end position="598"/>
    </location>
</feature>
<sequence length="770" mass="82214">MASVPSQPRPPQFGAHHQQYVPNGSAPGMPPQPVQLPPQKVIEKAGVRILCIADVRGNLKSLNELAKKANADHVLHTGDFGFYDDSSLERIADKTLRHVAQYSPLLEDGLKKRIQTPGPNSHSIKQLFAQVEHPLSELPLFLNKKYTLDVPVYTVWGACEDVRVLEKFRSGEYKVNNLHIVDEANSRLLDAGGVKLRLLGLGGAVVMHKLFDNGEGRTTIPGGQGTMWTTLLQMGELVDTANRVFDPAETRIFVTHASPAREGLLNQLSVTLKADFSISAGLHFRYGSSYNEFSVNPTLDHYRGKLASSKASFNDVWETVKGEVLPAVQQNEAQHALLNNALDIVEKMPTSANGGNPFGGPASNTAPGAGQVDESAFKNMWNFNLADAAFGWLVLEVEGGRIATEMRAQGFNFAHRGGKGASAAQQQQQQQQSSVAPTASTAASAPTSNAGTVNVNVPSGPSGTSNSTPQNGPAVPFLPSGPRSQQQPKPTPPQPRPATTPTGPKQPTPPPAQVEPPVAPKPATPRPVPSGPANRAATPVATPLPTPAAEKPSTSNGTRTESPAPPVVPKIDTPATAPATAPVIAPTGPQHREASSPQDRLKQYGFYITGVNNADAVRALFSLEVQSMIQHIETKHPKSRPDSTYFLAYFESAEIAKETLDQLPEDLKIRRSQNENKPWVKLMMDEYNPFNSNPRPGMSDSKWGRGAGVGGGNTSESDNNMGGGYRRGGGHRGRGARGYSRGPYRGGPGGAKRGRNPEGGDGGSQHQSTD</sequence>
<keyword evidence="5" id="KW-1185">Reference proteome</keyword>
<dbReference type="PANTHER" id="PTHR31987">
    <property type="entry name" value="GLUTAMINASE A-RELATED"/>
    <property type="match status" value="1"/>
</dbReference>
<dbReference type="Pfam" id="PF25061">
    <property type="entry name" value="RRM_fung"/>
    <property type="match status" value="1"/>
</dbReference>
<dbReference type="InterPro" id="IPR018829">
    <property type="entry name" value="DUF2433"/>
</dbReference>
<dbReference type="HOGENOM" id="CLU_016583_1_1_1"/>
<dbReference type="PRINTS" id="PR01217">
    <property type="entry name" value="PRICHEXTENSN"/>
</dbReference>
<dbReference type="RefSeq" id="XP_002837918.1">
    <property type="nucleotide sequence ID" value="XM_002837872.1"/>
</dbReference>
<organism evidence="4 5">
    <name type="scientific">Tuber melanosporum (strain Mel28)</name>
    <name type="common">Perigord black truffle</name>
    <dbReference type="NCBI Taxonomy" id="656061"/>
    <lineage>
        <taxon>Eukaryota</taxon>
        <taxon>Fungi</taxon>
        <taxon>Dikarya</taxon>
        <taxon>Ascomycota</taxon>
        <taxon>Pezizomycotina</taxon>
        <taxon>Pezizomycetes</taxon>
        <taxon>Pezizales</taxon>
        <taxon>Tuberaceae</taxon>
        <taxon>Tuber</taxon>
    </lineage>
</organism>
<accession>D5GC66</accession>
<dbReference type="InterPro" id="IPR056812">
    <property type="entry name" value="RRM_fung"/>
</dbReference>
<dbReference type="OMA" id="NIRILCV"/>
<evidence type="ECO:0000259" key="2">
    <source>
        <dbReference type="Pfam" id="PF10360"/>
    </source>
</evidence>
<gene>
    <name evidence="4" type="ORF">GSTUM_00000604001</name>
</gene>
<feature type="domain" description="RNA-binding" evidence="3">
    <location>
        <begin position="603"/>
        <end position="686"/>
    </location>
</feature>
<evidence type="ECO:0000313" key="5">
    <source>
        <dbReference type="Proteomes" id="UP000006911"/>
    </source>
</evidence>
<feature type="compositionally biased region" description="Pro residues" evidence="1">
    <location>
        <begin position="489"/>
        <end position="530"/>
    </location>
</feature>
<feature type="compositionally biased region" description="Polar residues" evidence="1">
    <location>
        <begin position="552"/>
        <end position="561"/>
    </location>
</feature>
<evidence type="ECO:0000313" key="4">
    <source>
        <dbReference type="EMBL" id="CAZ82109.1"/>
    </source>
</evidence>
<dbReference type="SUPFAM" id="SSF56300">
    <property type="entry name" value="Metallo-dependent phosphatases"/>
    <property type="match status" value="1"/>
</dbReference>
<feature type="compositionally biased region" description="Low complexity" evidence="1">
    <location>
        <begin position="458"/>
        <end position="469"/>
    </location>
</feature>
<dbReference type="InterPro" id="IPR052743">
    <property type="entry name" value="Glutaminase_GtaA"/>
</dbReference>
<name>D5GC66_TUBMM</name>
<feature type="domain" description="DUF2433" evidence="2">
    <location>
        <begin position="286"/>
        <end position="416"/>
    </location>
</feature>
<dbReference type="InParanoid" id="D5GC66"/>